<evidence type="ECO:0000259" key="5">
    <source>
        <dbReference type="Pfam" id="PF11919"/>
    </source>
</evidence>
<keyword evidence="1" id="KW-0677">Repeat</keyword>
<evidence type="ECO:0000256" key="1">
    <source>
        <dbReference type="ARBA" id="ARBA00022737"/>
    </source>
</evidence>
<dbReference type="InterPro" id="IPR032430">
    <property type="entry name" value="Blm10_mid"/>
</dbReference>
<organism evidence="8 9">
    <name type="scientific">[Candida] subhashii</name>
    <dbReference type="NCBI Taxonomy" id="561895"/>
    <lineage>
        <taxon>Eukaryota</taxon>
        <taxon>Fungi</taxon>
        <taxon>Dikarya</taxon>
        <taxon>Ascomycota</taxon>
        <taxon>Saccharomycotina</taxon>
        <taxon>Pichiomycetes</taxon>
        <taxon>Debaryomycetaceae</taxon>
        <taxon>Spathaspora</taxon>
    </lineage>
</organism>
<keyword evidence="9" id="KW-1185">Reference proteome</keyword>
<dbReference type="GO" id="GO:0006281">
    <property type="term" value="P:DNA repair"/>
    <property type="evidence" value="ECO:0007669"/>
    <property type="project" value="UniProtKB-KW"/>
</dbReference>
<dbReference type="PANTHER" id="PTHR32170">
    <property type="entry name" value="PROTEASOME ACTIVATOR COMPLEX SUBUNIT 4"/>
    <property type="match status" value="1"/>
</dbReference>
<dbReference type="Pfam" id="PF16507">
    <property type="entry name" value="HEAT_PSME4_mid"/>
    <property type="match status" value="1"/>
</dbReference>
<dbReference type="InterPro" id="IPR021843">
    <property type="entry name" value="PSME4_C"/>
</dbReference>
<feature type="region of interest" description="Disordered" evidence="4">
    <location>
        <begin position="192"/>
        <end position="245"/>
    </location>
</feature>
<dbReference type="RefSeq" id="XP_049266653.1">
    <property type="nucleotide sequence ID" value="XM_049406693.1"/>
</dbReference>
<evidence type="ECO:0000256" key="3">
    <source>
        <dbReference type="ARBA" id="ARBA00023204"/>
    </source>
</evidence>
<dbReference type="Pfam" id="PF16547">
    <property type="entry name" value="BLM10_N"/>
    <property type="match status" value="1"/>
</dbReference>
<feature type="domain" description="Proteasome activator Blm10 N-terminal" evidence="7">
    <location>
        <begin position="82"/>
        <end position="160"/>
    </location>
</feature>
<comment type="caution">
    <text evidence="8">The sequence shown here is derived from an EMBL/GenBank/DDBJ whole genome shotgun (WGS) entry which is preliminary data.</text>
</comment>
<protein>
    <submittedName>
        <fullName evidence="8">BLM3</fullName>
    </submittedName>
</protein>
<keyword evidence="2" id="KW-0227">DNA damage</keyword>
<evidence type="ECO:0000259" key="7">
    <source>
        <dbReference type="Pfam" id="PF16547"/>
    </source>
</evidence>
<proteinExistence type="predicted"/>
<dbReference type="Proteomes" id="UP000694255">
    <property type="component" value="Unassembled WGS sequence"/>
</dbReference>
<feature type="compositionally biased region" description="Acidic residues" evidence="4">
    <location>
        <begin position="199"/>
        <end position="230"/>
    </location>
</feature>
<keyword evidence="3" id="KW-0234">DNA repair</keyword>
<dbReference type="InterPro" id="IPR035309">
    <property type="entry name" value="PSME4"/>
</dbReference>
<dbReference type="PANTHER" id="PTHR32170:SF3">
    <property type="entry name" value="PROTEASOME ACTIVATOR COMPLEX SUBUNIT 4"/>
    <property type="match status" value="1"/>
</dbReference>
<dbReference type="Pfam" id="PF11919">
    <property type="entry name" value="PSME4_C"/>
    <property type="match status" value="1"/>
</dbReference>
<sequence>MIPPTDQLKNNKNLNIPKVNVTAPIPIKTHSTLGTMSPIPRVTSSYQVRPHIFDSEETLRSFTPTTIKKVHRVAARRPSYGTIVSSREQHYNLDYPNDPEELYKLQLDPTSRFFARSRPRTLNLPKMLPYKIESPPEQAKFLSHIVSHLYIAIKTLDIQGSLSVSAKDLAALKDASGLSDVDLALETNLFEMNPTDLHTDDDETMTETEFENSDSEDEEEEDAEEDDEDGNKESTQQHKKSPKSAAVVGVRTWTHELMVWLKMKYDMPISLRLSLSRVYYAICLSRGQHVSLKTYVRVFELLTKDQKLLYDEGLRLPWENLYKELNHHLPAVDTGLVPFEKKDHKQLLRLAARATFFFDKKCLPIMYQKLVSQFSIVNSSMVVSSLAILPSFFTPEGPDSEHDIRHYIHSLFYMWLKLNRIQGFDAQVTSRLGVFSMAAFSLLNDDPSSASYLKLGKFGLYTKDQMEFMVNTLINSLSIMDEKYSSMKTKYFHGFASAIIFSMTGDSALEEGGIIYYLKMLVNAIESYIHPSNTGDWTRPISKLVIALVYQFHKRYNSETQTDGFNHHIPEELKLSRKVVKEFVSVFLPVVKIGIQSKKTNATEDYLSTLQLLAFLEPELVLENTLLDIYESLEGVISTHRVSIALRSIDTLSRFFVSTPIYRVHVTRLLSLALPGIDSNDLEKTIQTFEAIASVANYAPIYDLTNGDGNPTFALEFTQDHLEYLKRKMYDGDMEEFQVDKETEIEALKSSTSAFLDLLKSLTQRLTLLLENLPDPSKSNGIEHDLATSLPKFFYIIFESTSDDLIKRFEEDFFEFIFNNTFHTIANVVGEIAGGIIKRNPKSFKKNAIILMEKIRQEIEENGAGGSRTGVDIVPRDQSLYWNLTILNECIGNAGEQLVDMAEEFTELSYFLMEKVRGPVVFASTFLVNQILQSVTKIRIKECRLIAPEYEKRYGVTEKCWGGFWNHEERFSEENTTFDWFIPTEREVSFAIEVFNGHATKALENITKLMNDFDKEEAKDVKSSMKTTDELRMNLLYLSYSLSGVSYLLDPCFEEDIPKLSSESVSIQQRLLLLKRIRALKGVSTQKDVLYEENVSENMSRIMNDLSNEDLIDYMVEFDKINEYLNEQAEQENETGIGKDDMDDARRPKSPKSPDSTDHGHLFSKFSGHSIDISRPQSVAPGFDESGRDTPSIDGVHMSSMNPAITFRERSLYTSNYFFGNDTEHRKFRDLYLKIHKTRHLIGRSLHVIFKFLVDNFRDNTKVFKNFLYVVNIWFSNVGRERTLDPSHARISYGYVSYIQTINRIRKPFTRIAIGARLEAYHSFRVALHATSRTETNLDKLLLEDVVKLSVSTYSSIAQNAQGILIDGMKRLNGSYNLIIKSAFKYLNKALEAGDHKKIESGLSIFTLRKIRSKVQNDFFNVQKYVELLHRCSAVDNVEVHSMAQSLFSGITKSITPPSSVCILDHDAIDTIRPPDQFIDLEIKAVKLAKEKKRKLYFEKLDKLQEKVLEHEKTNSHWKTTLLNLDLLVNIQAYLEVDTRGDTLQLLSRAASTEHPTISRLALKGMTRIINKLTVLHGFEYEFEKAYDLYYIPKNLKVLDTKPHNGVSYTETWKQEMKNTEHPNFYVDHKANTGWLFWDEKMLAISQTPFYKLNLKENDAQALLGFTKTINRDWFLRIVKLWVTDNDANSAFQGTDVFVTAALVLLISNDYTRNFSYDDLLSVVDAIYVSDDKSAHIVTCELLAGILLGSKFMDPEYSKKRDDFVCSYLRRVLNQDLSPDTMGIWNIFAWWLPAHIDGRRFPKVMNEIIGFQIDPTSDSAFKESTRVSYIRSTVSSISWSLPEPDKLLELCIMNINHRYAAVRSQIGSLIAVLSFPYYAENVESSREFIERTNKMSGLMLYEGSDPGKLLNLVPSLFNQIEIWRQEVVGLTPQEILKSNYIYTSTTVLTWLRQVLSTSIAVLFEKYVTTHLVPFLLELIHLKEVCQLGSIDPITVLKKVSQIPFTVKRLDEIISMLEDYSKKDLNLVQTIVMGEFTETVFFKNLFKLSRGQRARVVRLTNSLLYHKHVGVREAAASTLSGLIHISPPDEVEELVVQYSKSYGKELDKIRKIYRKSGYKNINQEDSIILHGATLGLGALVHAFAFSSPPPKWIPGILTTLANKCTGVPGLVGKTAKETLGRFKKTRQDSWHIDSKVFNEDQIQDLEGVLWKSYFI</sequence>
<name>A0A8J5V472_9ASCO</name>
<dbReference type="GO" id="GO:0070628">
    <property type="term" value="F:proteasome binding"/>
    <property type="evidence" value="ECO:0007669"/>
    <property type="project" value="InterPro"/>
</dbReference>
<dbReference type="InterPro" id="IPR032372">
    <property type="entry name" value="Blm10_N"/>
</dbReference>
<reference evidence="8 9" key="1">
    <citation type="journal article" date="2021" name="DNA Res.">
        <title>Genome analysis of Candida subhashii reveals its hybrid nature and dual mitochondrial genome conformations.</title>
        <authorList>
            <person name="Mixao V."/>
            <person name="Hegedusova E."/>
            <person name="Saus E."/>
            <person name="Pryszcz L.P."/>
            <person name="Cillingova A."/>
            <person name="Nosek J."/>
            <person name="Gabaldon T."/>
        </authorList>
    </citation>
    <scope>NUCLEOTIDE SEQUENCE [LARGE SCALE GENOMIC DNA]</scope>
    <source>
        <strain evidence="8 9">CBS 10753</strain>
    </source>
</reference>
<accession>A0A8J5V472</accession>
<dbReference type="GO" id="GO:0010499">
    <property type="term" value="P:proteasomal ubiquitin-independent protein catabolic process"/>
    <property type="evidence" value="ECO:0007669"/>
    <property type="project" value="TreeGrafter"/>
</dbReference>
<feature type="region of interest" description="Disordered" evidence="4">
    <location>
        <begin position="1130"/>
        <end position="1161"/>
    </location>
</feature>
<dbReference type="OrthoDB" id="17907at2759"/>
<evidence type="ECO:0000313" key="9">
    <source>
        <dbReference type="Proteomes" id="UP000694255"/>
    </source>
</evidence>
<feature type="compositionally biased region" description="Basic and acidic residues" evidence="4">
    <location>
        <begin position="1137"/>
        <end position="1147"/>
    </location>
</feature>
<evidence type="ECO:0000259" key="6">
    <source>
        <dbReference type="Pfam" id="PF16507"/>
    </source>
</evidence>
<evidence type="ECO:0000313" key="8">
    <source>
        <dbReference type="EMBL" id="KAG7666425.1"/>
    </source>
</evidence>
<dbReference type="GO" id="GO:0016504">
    <property type="term" value="F:peptidase activator activity"/>
    <property type="evidence" value="ECO:0007669"/>
    <property type="project" value="InterPro"/>
</dbReference>
<dbReference type="GO" id="GO:0005634">
    <property type="term" value="C:nucleus"/>
    <property type="evidence" value="ECO:0007669"/>
    <property type="project" value="TreeGrafter"/>
</dbReference>
<gene>
    <name evidence="8" type="ORF">J8A68_000034</name>
</gene>
<feature type="domain" description="Proteasome activator Blm10 middle HEAT repeats region" evidence="6">
    <location>
        <begin position="518"/>
        <end position="1049"/>
    </location>
</feature>
<dbReference type="GO" id="GO:0005829">
    <property type="term" value="C:cytosol"/>
    <property type="evidence" value="ECO:0007669"/>
    <property type="project" value="TreeGrafter"/>
</dbReference>
<evidence type="ECO:0000256" key="4">
    <source>
        <dbReference type="SAM" id="MobiDB-lite"/>
    </source>
</evidence>
<dbReference type="GeneID" id="73466835"/>
<dbReference type="EMBL" id="JAGSYN010000003">
    <property type="protein sequence ID" value="KAG7666425.1"/>
    <property type="molecule type" value="Genomic_DNA"/>
</dbReference>
<feature type="domain" description="Proteasome activator complex subunit 4 C-terminal" evidence="5">
    <location>
        <begin position="2127"/>
        <end position="2214"/>
    </location>
</feature>
<evidence type="ECO:0000256" key="2">
    <source>
        <dbReference type="ARBA" id="ARBA00022763"/>
    </source>
</evidence>